<dbReference type="GO" id="GO:0072344">
    <property type="term" value="P:rescue of stalled ribosome"/>
    <property type="evidence" value="ECO:0007669"/>
    <property type="project" value="UniProtKB-UniRule"/>
</dbReference>
<organism evidence="9 10">
    <name type="scientific">Candidatus Neomicrothrix parvicella RN1</name>
    <dbReference type="NCBI Taxonomy" id="1229780"/>
    <lineage>
        <taxon>Bacteria</taxon>
        <taxon>Bacillati</taxon>
        <taxon>Actinomycetota</taxon>
        <taxon>Acidimicrobiia</taxon>
        <taxon>Acidimicrobiales</taxon>
        <taxon>Microthrixaceae</taxon>
        <taxon>Candidatus Neomicrothrix</taxon>
    </lineage>
</organism>
<dbReference type="Gene3D" id="3.40.50.1470">
    <property type="entry name" value="Peptidyl-tRNA hydrolase"/>
    <property type="match status" value="1"/>
</dbReference>
<comment type="similarity">
    <text evidence="5 8">Belongs to the PTH family.</text>
</comment>
<keyword evidence="4 8" id="KW-0694">RNA-binding</keyword>
<accession>R4YXT5</accession>
<evidence type="ECO:0000256" key="2">
    <source>
        <dbReference type="ARBA" id="ARBA00022555"/>
    </source>
</evidence>
<dbReference type="GO" id="GO:0000049">
    <property type="term" value="F:tRNA binding"/>
    <property type="evidence" value="ECO:0007669"/>
    <property type="project" value="UniProtKB-UniRule"/>
</dbReference>
<feature type="active site" description="Proton acceptor" evidence="8">
    <location>
        <position position="17"/>
    </location>
</feature>
<keyword evidence="3 8" id="KW-0378">Hydrolase</keyword>
<sequence length="187" mass="19906">MVVGLGNPGSRYEGTRHNVGADAVALLAERSGDRLRPSKDEALLSEARLGGHRVLLAFPTTYMNDSGRSVVRLWRRGGQEDFDRLVIVHDELDLPPGRVKVKVGGGLAGHNGLRSVEAHLHTRDFTRVRIGVGKPPGGKEQGVGHVLSKTTGATKELLAVAVVEAADAVELILTEGVDAAMARINAR</sequence>
<dbReference type="eggNOG" id="COG0193">
    <property type="taxonomic scope" value="Bacteria"/>
</dbReference>
<dbReference type="PANTHER" id="PTHR17224">
    <property type="entry name" value="PEPTIDYL-TRNA HYDROLASE"/>
    <property type="match status" value="1"/>
</dbReference>
<proteinExistence type="inferred from homology"/>
<feature type="binding site" evidence="8">
    <location>
        <position position="62"/>
    </location>
    <ligand>
        <name>tRNA</name>
        <dbReference type="ChEBI" id="CHEBI:17843"/>
    </ligand>
</feature>
<evidence type="ECO:0000313" key="9">
    <source>
        <dbReference type="EMBL" id="CCM63279.1"/>
    </source>
</evidence>
<dbReference type="SUPFAM" id="SSF53178">
    <property type="entry name" value="Peptidyl-tRNA hydrolase-like"/>
    <property type="match status" value="1"/>
</dbReference>
<dbReference type="AlphaFoldDB" id="R4YXT5"/>
<evidence type="ECO:0000256" key="3">
    <source>
        <dbReference type="ARBA" id="ARBA00022801"/>
    </source>
</evidence>
<evidence type="ECO:0000256" key="8">
    <source>
        <dbReference type="HAMAP-Rule" id="MF_00083"/>
    </source>
</evidence>
<feature type="site" description="Discriminates between blocked and unblocked aminoacyl-tRNA" evidence="8">
    <location>
        <position position="7"/>
    </location>
</feature>
<feature type="binding site" evidence="8">
    <location>
        <position position="64"/>
    </location>
    <ligand>
        <name>tRNA</name>
        <dbReference type="ChEBI" id="CHEBI:17843"/>
    </ligand>
</feature>
<dbReference type="OrthoDB" id="9800507at2"/>
<dbReference type="GO" id="GO:0004045">
    <property type="term" value="F:peptidyl-tRNA hydrolase activity"/>
    <property type="evidence" value="ECO:0007669"/>
    <property type="project" value="UniProtKB-UniRule"/>
</dbReference>
<dbReference type="HOGENOM" id="CLU_062456_4_1_11"/>
<dbReference type="InterPro" id="IPR001328">
    <property type="entry name" value="Pept_tRNA_hydro"/>
</dbReference>
<dbReference type="EMBL" id="CANL01000012">
    <property type="protein sequence ID" value="CCM63279.1"/>
    <property type="molecule type" value="Genomic_DNA"/>
</dbReference>
<dbReference type="NCBIfam" id="TIGR00447">
    <property type="entry name" value="pth"/>
    <property type="match status" value="1"/>
</dbReference>
<reference evidence="9 10" key="1">
    <citation type="journal article" date="2013" name="ISME J.">
        <title>Metabolic model for the filamentous 'Candidatus Microthrix parvicella' based on genomic and metagenomic analyses.</title>
        <authorList>
            <person name="Jon McIlroy S."/>
            <person name="Kristiansen R."/>
            <person name="Albertsen M."/>
            <person name="Michael Karst S."/>
            <person name="Rossetti S."/>
            <person name="Lund Nielsen J."/>
            <person name="Tandoi V."/>
            <person name="James Seviour R."/>
            <person name="Nielsen P.H."/>
        </authorList>
    </citation>
    <scope>NUCLEOTIDE SEQUENCE [LARGE SCALE GENOMIC DNA]</scope>
    <source>
        <strain evidence="9 10">RN1</strain>
    </source>
</reference>
<comment type="function">
    <text evidence="8">Hydrolyzes ribosome-free peptidyl-tRNAs (with 1 or more amino acids incorporated), which drop off the ribosome during protein synthesis, or as a result of ribosome stalling.</text>
</comment>
<name>R4YXT5_9ACTN</name>
<comment type="function">
    <text evidence="8">Catalyzes the release of premature peptidyl moieties from peptidyl-tRNA molecules trapped in stalled 50S ribosomal subunits, and thus maintains levels of free tRNAs and 50S ribosomes.</text>
</comment>
<dbReference type="PANTHER" id="PTHR17224:SF1">
    <property type="entry name" value="PEPTIDYL-TRNA HYDROLASE"/>
    <property type="match status" value="1"/>
</dbReference>
<feature type="binding site" evidence="8">
    <location>
        <position position="12"/>
    </location>
    <ligand>
        <name>tRNA</name>
        <dbReference type="ChEBI" id="CHEBI:17843"/>
    </ligand>
</feature>
<evidence type="ECO:0000256" key="5">
    <source>
        <dbReference type="ARBA" id="ARBA00038063"/>
    </source>
</evidence>
<dbReference type="EC" id="3.1.1.29" evidence="1 8"/>
<dbReference type="InterPro" id="IPR036416">
    <property type="entry name" value="Pept_tRNA_hydro_sf"/>
</dbReference>
<keyword evidence="8" id="KW-0963">Cytoplasm</keyword>
<evidence type="ECO:0000256" key="7">
    <source>
        <dbReference type="ARBA" id="ARBA00050038"/>
    </source>
</evidence>
<evidence type="ECO:0000313" key="10">
    <source>
        <dbReference type="Proteomes" id="UP000018291"/>
    </source>
</evidence>
<evidence type="ECO:0000256" key="4">
    <source>
        <dbReference type="ARBA" id="ARBA00022884"/>
    </source>
</evidence>
<feature type="binding site" evidence="8">
    <location>
        <position position="111"/>
    </location>
    <ligand>
        <name>tRNA</name>
        <dbReference type="ChEBI" id="CHEBI:17843"/>
    </ligand>
</feature>
<comment type="subunit">
    <text evidence="8">Monomer.</text>
</comment>
<dbReference type="GO" id="GO:0005737">
    <property type="term" value="C:cytoplasm"/>
    <property type="evidence" value="ECO:0007669"/>
    <property type="project" value="UniProtKB-SubCell"/>
</dbReference>
<keyword evidence="2 8" id="KW-0820">tRNA-binding</keyword>
<dbReference type="HAMAP" id="MF_00083">
    <property type="entry name" value="Pept_tRNA_hydro_bact"/>
    <property type="match status" value="1"/>
</dbReference>
<dbReference type="PROSITE" id="PS01196">
    <property type="entry name" value="PEPT_TRNA_HYDROL_2"/>
    <property type="match status" value="1"/>
</dbReference>
<evidence type="ECO:0000256" key="1">
    <source>
        <dbReference type="ARBA" id="ARBA00013260"/>
    </source>
</evidence>
<protein>
    <recommendedName>
        <fullName evidence="7 8">Peptidyl-tRNA hydrolase</fullName>
        <shortName evidence="8">Pth</shortName>
        <ecNumber evidence="1 8">3.1.1.29</ecNumber>
    </recommendedName>
</protein>
<evidence type="ECO:0000256" key="6">
    <source>
        <dbReference type="ARBA" id="ARBA00048707"/>
    </source>
</evidence>
<dbReference type="Proteomes" id="UP000018291">
    <property type="component" value="Unassembled WGS sequence"/>
</dbReference>
<keyword evidence="10" id="KW-1185">Reference proteome</keyword>
<dbReference type="Pfam" id="PF01195">
    <property type="entry name" value="Pept_tRNA_hydro"/>
    <property type="match status" value="1"/>
</dbReference>
<dbReference type="CDD" id="cd00462">
    <property type="entry name" value="PTH"/>
    <property type="match status" value="1"/>
</dbReference>
<dbReference type="FunFam" id="3.40.50.1470:FF:000001">
    <property type="entry name" value="Peptidyl-tRNA hydrolase"/>
    <property type="match status" value="1"/>
</dbReference>
<comment type="catalytic activity">
    <reaction evidence="6 8">
        <text>an N-acyl-L-alpha-aminoacyl-tRNA + H2O = an N-acyl-L-amino acid + a tRNA + H(+)</text>
        <dbReference type="Rhea" id="RHEA:54448"/>
        <dbReference type="Rhea" id="RHEA-COMP:10123"/>
        <dbReference type="Rhea" id="RHEA-COMP:13883"/>
        <dbReference type="ChEBI" id="CHEBI:15377"/>
        <dbReference type="ChEBI" id="CHEBI:15378"/>
        <dbReference type="ChEBI" id="CHEBI:59874"/>
        <dbReference type="ChEBI" id="CHEBI:78442"/>
        <dbReference type="ChEBI" id="CHEBI:138191"/>
        <dbReference type="EC" id="3.1.1.29"/>
    </reaction>
</comment>
<dbReference type="GO" id="GO:0006515">
    <property type="term" value="P:protein quality control for misfolded or incompletely synthesized proteins"/>
    <property type="evidence" value="ECO:0007669"/>
    <property type="project" value="UniProtKB-UniRule"/>
</dbReference>
<feature type="site" description="Stabilizes the basic form of H active site to accept a proton" evidence="8">
    <location>
        <position position="90"/>
    </location>
</feature>
<dbReference type="InterPro" id="IPR018171">
    <property type="entry name" value="Pept_tRNA_hydro_CS"/>
</dbReference>
<comment type="caution">
    <text evidence="9">The sequence shown here is derived from an EMBL/GenBank/DDBJ whole genome shotgun (WGS) entry which is preliminary data.</text>
</comment>
<gene>
    <name evidence="8 9" type="primary">pth</name>
    <name evidence="9" type="ORF">BN381_20103</name>
</gene>
<comment type="subcellular location">
    <subcellularLocation>
        <location evidence="8">Cytoplasm</location>
    </subcellularLocation>
</comment>
<dbReference type="STRING" id="1229780.BN381_20103"/>